<organism evidence="1">
    <name type="scientific">Gloeotilopsis planctonica</name>
    <dbReference type="NCBI Taxonomy" id="34157"/>
    <lineage>
        <taxon>Eukaryota</taxon>
        <taxon>Viridiplantae</taxon>
        <taxon>Chlorophyta</taxon>
        <taxon>core chlorophytes</taxon>
        <taxon>Ulvophyceae</taxon>
        <taxon>OUU clade</taxon>
        <taxon>Ulotrichales</taxon>
        <taxon>Ulotrichaceae</taxon>
        <taxon>Gloeotilopsis</taxon>
    </lineage>
</organism>
<geneLocation type="chloroplast" evidence="1"/>
<keyword evidence="1" id="KW-0934">Plastid</keyword>
<dbReference type="AlphaFoldDB" id="A0A1B2RZ95"/>
<proteinExistence type="predicted"/>
<sequence>MAGTVPTFREQIRKGLQTNLGRQTADRLTNTVAAERARAILQRQTELDAGIKVTHKKVTTTAINAREKIDDIERRILHKLLNVQNSIEINLGSNLDEIIAILQELTSNFESWADRQNNFLNEILQFLHSLIDKLDNLLPIVQHCKDILNVINPKIQTIKDFVESFENTYGRKINNTNNLIREITNLDPRALNVLEVHGALPRLLSGQDVLIEELTGVAKHQIDVQNKILIGCDARVTAVLALLLGEKIDPRKVKPNLVNFKKLVKEAIHEWFDENKQKIYASVVNEVCANIVGESYCKYDSNSSFYPTLFFKFRSVELDLPRRYTQIQTRLLKNPDEVNAQVIESLIQKAKSLENFSYLSGPLRCNYIAPKRTFKTTIFTKNKTEVANLLAKILPIGDNVFLKQQLSFTEIKNKIPYTRATKVPRNNIQINPILKLQVRKMLLQSIFLQVNGWNKLYLNFLKVN</sequence>
<protein>
    <submittedName>
        <fullName evidence="1">Uncharacterized protein</fullName>
    </submittedName>
</protein>
<reference evidence="1" key="1">
    <citation type="journal article" date="2016" name="Genome Biol. Evol.">
        <title>Mitochondrion-to-Chloroplast DNA Transfers and Intragenomic Proliferation of Chloroplast Group II Introns in Gloeotilopsis Green Algae (Ulotrichales, Ulvophyceae).</title>
        <authorList>
            <person name="Turmel M."/>
            <person name="Otis C."/>
            <person name="Lemieux C."/>
        </authorList>
    </citation>
    <scope>NUCLEOTIDE SEQUENCE</scope>
</reference>
<name>A0A1B2RZ95_9CHLO</name>
<keyword evidence="1" id="KW-0150">Chloroplast</keyword>
<evidence type="ECO:0000313" key="1">
    <source>
        <dbReference type="EMBL" id="AOC61661.1"/>
    </source>
</evidence>
<dbReference type="EMBL" id="KX306824">
    <property type="protein sequence ID" value="AOC61661.1"/>
    <property type="molecule type" value="Genomic_DNA"/>
</dbReference>
<gene>
    <name evidence="1" type="primary">orf464</name>
</gene>
<accession>A0A1B2RZ95</accession>